<dbReference type="EMBL" id="CP025012">
    <property type="protein sequence ID" value="AUW43884.1"/>
    <property type="molecule type" value="Genomic_DNA"/>
</dbReference>
<sequence length="33" mass="3596">MKAVEMISIGLILTLDIPCSQSFKTLGDFVLVL</sequence>
<gene>
    <name evidence="1" type="ORF">CUJ84_Chr003549</name>
</gene>
<organism evidence="1 2">
    <name type="scientific">Rhizobium leguminosarum</name>
    <dbReference type="NCBI Taxonomy" id="384"/>
    <lineage>
        <taxon>Bacteria</taxon>
        <taxon>Pseudomonadati</taxon>
        <taxon>Pseudomonadota</taxon>
        <taxon>Alphaproteobacteria</taxon>
        <taxon>Hyphomicrobiales</taxon>
        <taxon>Rhizobiaceae</taxon>
        <taxon>Rhizobium/Agrobacterium group</taxon>
        <taxon>Rhizobium</taxon>
    </lineage>
</organism>
<accession>A0A2K9Z6L9</accession>
<name>A0A2K9Z6L9_RHILE</name>
<evidence type="ECO:0000313" key="2">
    <source>
        <dbReference type="Proteomes" id="UP000238523"/>
    </source>
</evidence>
<reference evidence="1 2" key="1">
    <citation type="submission" date="2017-11" db="EMBL/GenBank/DDBJ databases">
        <title>Complete genome of Rhizobium leguminosarum Norway, an ineffective micro-symbiont.</title>
        <authorList>
            <person name="Hoffrichter A."/>
            <person name="Liang J."/>
            <person name="Brachmann A."/>
            <person name="Marin M."/>
        </authorList>
    </citation>
    <scope>NUCLEOTIDE SEQUENCE [LARGE SCALE GENOMIC DNA]</scope>
    <source>
        <strain evidence="1 2">Norway</strain>
    </source>
</reference>
<dbReference type="Proteomes" id="UP000238523">
    <property type="component" value="Chromosome"/>
</dbReference>
<evidence type="ECO:0000313" key="1">
    <source>
        <dbReference type="EMBL" id="AUW43884.1"/>
    </source>
</evidence>
<dbReference type="AlphaFoldDB" id="A0A2K9Z6L9"/>
<protein>
    <submittedName>
        <fullName evidence="1">Uncharacterized protein</fullName>
    </submittedName>
</protein>
<proteinExistence type="predicted"/>